<dbReference type="HAMAP" id="MF_00040">
    <property type="entry name" value="RRF"/>
    <property type="match status" value="1"/>
</dbReference>
<protein>
    <recommendedName>
        <fullName evidence="5">Ribosome-recycling factor</fullName>
        <shortName evidence="5">RRF</shortName>
    </recommendedName>
    <alternativeName>
        <fullName evidence="5">Ribosome-releasing factor</fullName>
    </alternativeName>
</protein>
<dbReference type="AlphaFoldDB" id="A0A2A9HG88"/>
<evidence type="ECO:0000313" key="8">
    <source>
        <dbReference type="EMBL" id="PFG74808.1"/>
    </source>
</evidence>
<feature type="domain" description="Ribosome recycling factor" evidence="7">
    <location>
        <begin position="22"/>
        <end position="185"/>
    </location>
</feature>
<dbReference type="RefSeq" id="WP_098504163.1">
    <property type="nucleotide sequence ID" value="NZ_PDJQ01000001.1"/>
</dbReference>
<dbReference type="GO" id="GO:0006415">
    <property type="term" value="P:translational termination"/>
    <property type="evidence" value="ECO:0007669"/>
    <property type="project" value="UniProtKB-UniRule"/>
</dbReference>
<comment type="subcellular location">
    <subcellularLocation>
        <location evidence="1 5">Cytoplasm</location>
    </subcellularLocation>
</comment>
<evidence type="ECO:0000256" key="4">
    <source>
        <dbReference type="ARBA" id="ARBA00022917"/>
    </source>
</evidence>
<dbReference type="CDD" id="cd00520">
    <property type="entry name" value="RRF"/>
    <property type="match status" value="1"/>
</dbReference>
<accession>A0A2A9HG88</accession>
<evidence type="ECO:0000256" key="2">
    <source>
        <dbReference type="ARBA" id="ARBA00005912"/>
    </source>
</evidence>
<keyword evidence="6" id="KW-0175">Coiled coil</keyword>
<dbReference type="GO" id="GO:0005737">
    <property type="term" value="C:cytoplasm"/>
    <property type="evidence" value="ECO:0007669"/>
    <property type="project" value="UniProtKB-SubCell"/>
</dbReference>
<dbReference type="FunFam" id="3.30.1360.40:FF:000001">
    <property type="entry name" value="Ribosome-recycling factor"/>
    <property type="match status" value="1"/>
</dbReference>
<organism evidence="8 9">
    <name type="scientific">Tepidiforma thermophila (strain KCTC 52669 / CGMCC 1.13589 / G233)</name>
    <dbReference type="NCBI Taxonomy" id="2761530"/>
    <lineage>
        <taxon>Bacteria</taxon>
        <taxon>Bacillati</taxon>
        <taxon>Chloroflexota</taxon>
        <taxon>Tepidiformia</taxon>
        <taxon>Tepidiformales</taxon>
        <taxon>Tepidiformaceae</taxon>
        <taxon>Tepidiforma</taxon>
    </lineage>
</organism>
<reference evidence="8 9" key="1">
    <citation type="submission" date="2017-09" db="EMBL/GenBank/DDBJ databases">
        <title>Sequencing the genomes of two abundant thermophiles in Great Basin hot springs: Thermocrinis jamiesonii and novel Chloroflexi Thermoflexus hugenholtzii.</title>
        <authorList>
            <person name="Hedlund B."/>
        </authorList>
    </citation>
    <scope>NUCLEOTIDE SEQUENCE [LARGE SCALE GENOMIC DNA]</scope>
    <source>
        <strain evidence="8 9">G233</strain>
    </source>
</reference>
<dbReference type="EMBL" id="PDJQ01000001">
    <property type="protein sequence ID" value="PFG74808.1"/>
    <property type="molecule type" value="Genomic_DNA"/>
</dbReference>
<evidence type="ECO:0000256" key="6">
    <source>
        <dbReference type="SAM" id="Coils"/>
    </source>
</evidence>
<comment type="function">
    <text evidence="5">Responsible for the release of ribosomes from messenger RNA at the termination of protein biosynthesis. May increase the efficiency of translation by recycling ribosomes from one round of translation to another.</text>
</comment>
<dbReference type="Gene3D" id="1.10.132.20">
    <property type="entry name" value="Ribosome-recycling factor"/>
    <property type="match status" value="1"/>
</dbReference>
<dbReference type="InterPro" id="IPR023584">
    <property type="entry name" value="Ribosome_recyc_fac_dom"/>
</dbReference>
<dbReference type="Gene3D" id="3.30.1360.40">
    <property type="match status" value="1"/>
</dbReference>
<keyword evidence="4 5" id="KW-0648">Protein biosynthesis</keyword>
<keyword evidence="9" id="KW-1185">Reference proteome</keyword>
<dbReference type="InterPro" id="IPR002661">
    <property type="entry name" value="Ribosome_recyc_fac"/>
</dbReference>
<name>A0A2A9HG88_TEPT2</name>
<dbReference type="FunFam" id="1.10.132.20:FF:000001">
    <property type="entry name" value="Ribosome-recycling factor"/>
    <property type="match status" value="1"/>
</dbReference>
<evidence type="ECO:0000256" key="3">
    <source>
        <dbReference type="ARBA" id="ARBA00022490"/>
    </source>
</evidence>
<evidence type="ECO:0000256" key="5">
    <source>
        <dbReference type="HAMAP-Rule" id="MF_00040"/>
    </source>
</evidence>
<dbReference type="PANTHER" id="PTHR20982:SF3">
    <property type="entry name" value="MITOCHONDRIAL RIBOSOME RECYCLING FACTOR PSEUDO 1"/>
    <property type="match status" value="1"/>
</dbReference>
<feature type="coiled-coil region" evidence="6">
    <location>
        <begin position="127"/>
        <end position="175"/>
    </location>
</feature>
<sequence length="187" mass="21118">MADAEEILLEADEKMDHSVEALRRELNGVRTGRAHPSLIETLMVDYYGALTPLKQLGTINAPEPRLLTVTVWDRSAVPAIQKAIQASDLGLNPAIDGQVLRLPIPPLTEQRRKELVKLVHHKAEDARVAVRNVRRHAHEELRKLEKEGGMSQDELRRAEDELQKLTDRHIATIDAETKKKEAELLEV</sequence>
<evidence type="ECO:0000256" key="1">
    <source>
        <dbReference type="ARBA" id="ARBA00004496"/>
    </source>
</evidence>
<keyword evidence="3 5" id="KW-0963">Cytoplasm</keyword>
<dbReference type="SUPFAM" id="SSF55194">
    <property type="entry name" value="Ribosome recycling factor, RRF"/>
    <property type="match status" value="1"/>
</dbReference>
<evidence type="ECO:0000313" key="9">
    <source>
        <dbReference type="Proteomes" id="UP000223071"/>
    </source>
</evidence>
<dbReference type="PANTHER" id="PTHR20982">
    <property type="entry name" value="RIBOSOME RECYCLING FACTOR"/>
    <property type="match status" value="1"/>
</dbReference>
<dbReference type="InterPro" id="IPR036191">
    <property type="entry name" value="RRF_sf"/>
</dbReference>
<dbReference type="NCBIfam" id="TIGR00496">
    <property type="entry name" value="frr"/>
    <property type="match status" value="1"/>
</dbReference>
<comment type="caution">
    <text evidence="8">The sequence shown here is derived from an EMBL/GenBank/DDBJ whole genome shotgun (WGS) entry which is preliminary data.</text>
</comment>
<comment type="similarity">
    <text evidence="2 5">Belongs to the RRF family.</text>
</comment>
<dbReference type="GO" id="GO:0043023">
    <property type="term" value="F:ribosomal large subunit binding"/>
    <property type="evidence" value="ECO:0007669"/>
    <property type="project" value="TreeGrafter"/>
</dbReference>
<proteinExistence type="inferred from homology"/>
<gene>
    <name evidence="5" type="primary">frr</name>
    <name evidence="8" type="ORF">A9A59_2049</name>
</gene>
<dbReference type="Pfam" id="PF01765">
    <property type="entry name" value="RRF"/>
    <property type="match status" value="1"/>
</dbReference>
<dbReference type="Proteomes" id="UP000223071">
    <property type="component" value="Unassembled WGS sequence"/>
</dbReference>
<evidence type="ECO:0000259" key="7">
    <source>
        <dbReference type="Pfam" id="PF01765"/>
    </source>
</evidence>